<keyword evidence="6 11" id="KW-0680">Restriction system</keyword>
<dbReference type="InterPro" id="IPR004473">
    <property type="entry name" value="Restrct_endonuc_typeI_HsdR"/>
</dbReference>
<comment type="similarity">
    <text evidence="2 11">Belongs to the HsdR family.</text>
</comment>
<keyword evidence="5 11" id="KW-0547">Nucleotide-binding</keyword>
<dbReference type="InterPro" id="IPR051268">
    <property type="entry name" value="Type-I_R_enzyme_R_subunit"/>
</dbReference>
<dbReference type="SUPFAM" id="SSF116734">
    <property type="entry name" value="DNA methylase specificity domain"/>
    <property type="match status" value="1"/>
</dbReference>
<dbReference type="Pfam" id="PF18766">
    <property type="entry name" value="SWI2_SNF2"/>
    <property type="match status" value="1"/>
</dbReference>
<dbReference type="SMART" id="SM00487">
    <property type="entry name" value="DEXDc"/>
    <property type="match status" value="1"/>
</dbReference>
<dbReference type="GO" id="GO:0009307">
    <property type="term" value="P:DNA restriction-modification system"/>
    <property type="evidence" value="ECO:0007669"/>
    <property type="project" value="UniProtKB-KW"/>
</dbReference>
<dbReference type="Pfam" id="PF01420">
    <property type="entry name" value="Methylase_S"/>
    <property type="match status" value="1"/>
</dbReference>
<evidence type="ECO:0000256" key="10">
    <source>
        <dbReference type="ARBA" id="ARBA00023125"/>
    </source>
</evidence>
<evidence type="ECO:0000256" key="4">
    <source>
        <dbReference type="ARBA" id="ARBA00022722"/>
    </source>
</evidence>
<evidence type="ECO:0000256" key="8">
    <source>
        <dbReference type="ARBA" id="ARBA00022801"/>
    </source>
</evidence>
<comment type="catalytic activity">
    <reaction evidence="1 11">
        <text>Endonucleolytic cleavage of DNA to give random double-stranded fragments with terminal 5'-phosphates, ATP is simultaneously hydrolyzed.</text>
        <dbReference type="EC" id="3.1.21.3"/>
    </reaction>
</comment>
<dbReference type="GO" id="GO:0003677">
    <property type="term" value="F:DNA binding"/>
    <property type="evidence" value="ECO:0007669"/>
    <property type="project" value="UniProtKB-KW"/>
</dbReference>
<evidence type="ECO:0000256" key="3">
    <source>
        <dbReference type="ARBA" id="ARBA00010923"/>
    </source>
</evidence>
<dbReference type="NCBIfam" id="TIGR00348">
    <property type="entry name" value="hsdR"/>
    <property type="match status" value="1"/>
</dbReference>
<comment type="function">
    <text evidence="11">Subunit R is required for both nuclease and ATPase activities, but not for modification.</text>
</comment>
<evidence type="ECO:0000256" key="2">
    <source>
        <dbReference type="ARBA" id="ARBA00008598"/>
    </source>
</evidence>
<dbReference type="PANTHER" id="PTHR30195">
    <property type="entry name" value="TYPE I SITE-SPECIFIC DEOXYRIBONUCLEASE PROTEIN SUBUNIT M AND R"/>
    <property type="match status" value="1"/>
</dbReference>
<dbReference type="InterPro" id="IPR027417">
    <property type="entry name" value="P-loop_NTPase"/>
</dbReference>
<dbReference type="GO" id="GO:0005524">
    <property type="term" value="F:ATP binding"/>
    <property type="evidence" value="ECO:0007669"/>
    <property type="project" value="UniProtKB-KW"/>
</dbReference>
<dbReference type="Gene3D" id="3.40.50.300">
    <property type="entry name" value="P-loop containing nucleotide triphosphate hydrolases"/>
    <property type="match status" value="2"/>
</dbReference>
<dbReference type="PROSITE" id="PS51192">
    <property type="entry name" value="HELICASE_ATP_BIND_1"/>
    <property type="match status" value="1"/>
</dbReference>
<comment type="subunit">
    <text evidence="11">The type I restriction/modification system is composed of three polypeptides R, M and S.</text>
</comment>
<evidence type="ECO:0000256" key="5">
    <source>
        <dbReference type="ARBA" id="ARBA00022741"/>
    </source>
</evidence>
<evidence type="ECO:0000259" key="12">
    <source>
        <dbReference type="PROSITE" id="PS51192"/>
    </source>
</evidence>
<dbReference type="Pfam" id="PF22679">
    <property type="entry name" value="T1R_D3-like"/>
    <property type="match status" value="1"/>
</dbReference>
<evidence type="ECO:0000313" key="13">
    <source>
        <dbReference type="EMBL" id="TCK71257.1"/>
    </source>
</evidence>
<gene>
    <name evidence="13" type="ORF">EV692_0325</name>
</gene>
<sequence length="1195" mass="138306">MGEVGEINPYSEVPEYFEYVDLESVLDTMLISHRKENKRTAPSRARRLAKKGDLFYQAVRPYQKNNYLFDLESNNYVFSTGYIQIRSNNVDSYYLLTQIQTDHFVNKVLERCTGTSYPAISSTDLAKIEIFYPKQKAEQTQIGNFFKQLDDTIANHQGVYYFSVYSVLEYQNPVSSLLKKELSMSYQQPEAKFEQEIITRLSKHGWTYRADLSYKTEDELLAHWREILFERNVDRLNHIPLSDTEFEQLKQQIFKVKTPIEAGKLLNTGLLELVRDVKGYENTKQFLEFFWRHDVGTGKNSYEIVNQTYRSASKVGREDHRFDVTLLISGVPVIHIELKRTGVSLKSAYNQLREYAEAGDFTGFYSLVQIFAILNPDESRYFANPGHYTHFNPLFCFPWANFQNQHINDAGRFVEDVLSVPMGHKLVSLYTILDDKKNALKVLRSYQIFAVEAILDKLRKANFETADINNGGYIWHTTGSGKTMTSFKAAQLVSQLPQVDKVIFLADRNELVNQTHKEYDSFADHEDEITDTQNSYALLKALASRQDKLIVTSIQKMSNVSKMGKQDKLDNTRIVFIIDEAHRSTNGEMLIQIRQQFKTAIWFGFTGTPLLSDDSADADAMGETAQLFGNPLHIYSVADGIADNNVLAFDVRPTFTFDRDSIRQQVALQKDPSKGKLYFKWIHDKSDVDVVKAVPESNYTSDEHRQNVVKSLLRKWDANSFERLFSGMLAVRDIQSAVAYFELLKDNPLGLKIAMIYDDSDQHEDDSLDNKLALEKAIFHYNQQYQTEFGLNSVTAYKDDLMNRLSRRDEYQDVENHPEQRLDLVIVVWQLLTGYDAPYLNTLYLDKMLEGANLIQAFSRTNRITDSRKPFGIIEYYRRPELMKQNIDQAFSLYSNKNAKGLMYVNNQAENIVQLNDYFTQMVKLFPKNAENQPDFGTLPEDNNKNQFVRLMNELEKTMIKVRQQGFSWETQQYAVDLPKIEFTEQQYAQLQARYDDLAQANKDPTERIQKGPLDIEPLLSSGEKFRIDVTYLASLLNKLSDMVQQPEAQIDQAKLDELKQDIHQLFNSLRENDRRIAEMILLDIQRGDLGHIDDFSTVLDQYRNSKENQGISAFVDTLGIDREMFIKLLNQHVLGKDDWQDYGLLEKLTKSADNDLVRDAFLSERVNEKPTALKLKGYLRDKIKAEIERLLLAR</sequence>
<dbReference type="EMBL" id="SMGJ01000001">
    <property type="protein sequence ID" value="TCK71257.1"/>
    <property type="molecule type" value="Genomic_DNA"/>
</dbReference>
<evidence type="ECO:0000256" key="6">
    <source>
        <dbReference type="ARBA" id="ARBA00022747"/>
    </source>
</evidence>
<keyword evidence="7" id="KW-0255">Endonuclease</keyword>
<evidence type="ECO:0000256" key="9">
    <source>
        <dbReference type="ARBA" id="ARBA00022840"/>
    </source>
</evidence>
<keyword evidence="10 11" id="KW-0238">DNA-binding</keyword>
<name>A0A4R1L2F3_9PAST</name>
<dbReference type="EC" id="3.1.21.3" evidence="11"/>
<dbReference type="Proteomes" id="UP000295496">
    <property type="component" value="Unassembled WGS sequence"/>
</dbReference>
<dbReference type="InterPro" id="IPR007409">
    <property type="entry name" value="Restrct_endonuc_type1_HsdR_N"/>
</dbReference>
<dbReference type="PANTHER" id="PTHR30195:SF16">
    <property type="entry name" value="TYPE I RESTRICTION ENZYME ENDONUCLEASE SUBUNIT"/>
    <property type="match status" value="1"/>
</dbReference>
<keyword evidence="9 11" id="KW-0067">ATP-binding</keyword>
<dbReference type="CDD" id="cd22332">
    <property type="entry name" value="HsdR_N"/>
    <property type="match status" value="1"/>
</dbReference>
<keyword evidence="8 11" id="KW-0378">Hydrolase</keyword>
<dbReference type="GO" id="GO:0009035">
    <property type="term" value="F:type I site-specific deoxyribonuclease activity"/>
    <property type="evidence" value="ECO:0007669"/>
    <property type="project" value="UniProtKB-EC"/>
</dbReference>
<accession>A0A4R1L2F3</accession>
<dbReference type="AlphaFoldDB" id="A0A4R1L2F3"/>
<comment type="caution">
    <text evidence="13">The sequence shown here is derived from an EMBL/GenBank/DDBJ whole genome shotgun (WGS) entry which is preliminary data.</text>
</comment>
<feature type="domain" description="Helicase ATP-binding" evidence="12">
    <location>
        <begin position="463"/>
        <end position="627"/>
    </location>
</feature>
<dbReference type="InterPro" id="IPR040980">
    <property type="entry name" value="SWI2_SNF2"/>
</dbReference>
<organism evidence="13 14">
    <name type="scientific">Lonepinella koalarum</name>
    <dbReference type="NCBI Taxonomy" id="53417"/>
    <lineage>
        <taxon>Bacteria</taxon>
        <taxon>Pseudomonadati</taxon>
        <taxon>Pseudomonadota</taxon>
        <taxon>Gammaproteobacteria</taxon>
        <taxon>Pasteurellales</taxon>
        <taxon>Pasteurellaceae</taxon>
        <taxon>Lonepinella</taxon>
    </lineage>
</organism>
<evidence type="ECO:0000313" key="14">
    <source>
        <dbReference type="Proteomes" id="UP000295496"/>
    </source>
</evidence>
<dbReference type="SUPFAM" id="SSF52540">
    <property type="entry name" value="P-loop containing nucleoside triphosphate hydrolases"/>
    <property type="match status" value="2"/>
</dbReference>
<dbReference type="Gene3D" id="3.90.1570.50">
    <property type="match status" value="1"/>
</dbReference>
<proteinExistence type="inferred from homology"/>
<protein>
    <recommendedName>
        <fullName evidence="11">Type I restriction enzyme endonuclease subunit</fullName>
        <shortName evidence="11">R protein</shortName>
        <ecNumber evidence="11">3.1.21.3</ecNumber>
    </recommendedName>
</protein>
<dbReference type="InterPro" id="IPR000055">
    <property type="entry name" value="Restrct_endonuc_typeI_TRD"/>
</dbReference>
<dbReference type="Gene3D" id="3.90.220.20">
    <property type="entry name" value="DNA methylase specificity domains"/>
    <property type="match status" value="1"/>
</dbReference>
<reference evidence="13 14" key="1">
    <citation type="submission" date="2019-03" db="EMBL/GenBank/DDBJ databases">
        <title>Genomic Encyclopedia of Type Strains, Phase IV (KMG-IV): sequencing the most valuable type-strain genomes for metagenomic binning, comparative biology and taxonomic classification.</title>
        <authorList>
            <person name="Goeker M."/>
        </authorList>
    </citation>
    <scope>NUCLEOTIDE SEQUENCE [LARGE SCALE GENOMIC DNA]</scope>
    <source>
        <strain evidence="13 14">DSM 10053</strain>
    </source>
</reference>
<dbReference type="CDD" id="cd18800">
    <property type="entry name" value="SF2_C_EcoR124I-like"/>
    <property type="match status" value="1"/>
</dbReference>
<evidence type="ECO:0000256" key="7">
    <source>
        <dbReference type="ARBA" id="ARBA00022759"/>
    </source>
</evidence>
<keyword evidence="14" id="KW-1185">Reference proteome</keyword>
<evidence type="ECO:0000256" key="11">
    <source>
        <dbReference type="RuleBase" id="RU364115"/>
    </source>
</evidence>
<dbReference type="InterPro" id="IPR044946">
    <property type="entry name" value="Restrct_endonuc_typeI_TRD_sf"/>
</dbReference>
<comment type="similarity">
    <text evidence="3">Belongs to the type-I restriction system S methylase family.</text>
</comment>
<dbReference type="InterPro" id="IPR014001">
    <property type="entry name" value="Helicase_ATP-bd"/>
</dbReference>
<dbReference type="Pfam" id="PF04313">
    <property type="entry name" value="HSDR_N"/>
    <property type="match status" value="1"/>
</dbReference>
<evidence type="ECO:0000256" key="1">
    <source>
        <dbReference type="ARBA" id="ARBA00000851"/>
    </source>
</evidence>
<dbReference type="InterPro" id="IPR055180">
    <property type="entry name" value="HsdR_RecA-like_helicase_dom_2"/>
</dbReference>
<keyword evidence="4" id="KW-0540">Nuclease</keyword>